<organism evidence="1 2">
    <name type="scientific">Dentiscutata heterogama</name>
    <dbReference type="NCBI Taxonomy" id="1316150"/>
    <lineage>
        <taxon>Eukaryota</taxon>
        <taxon>Fungi</taxon>
        <taxon>Fungi incertae sedis</taxon>
        <taxon>Mucoromycota</taxon>
        <taxon>Glomeromycotina</taxon>
        <taxon>Glomeromycetes</taxon>
        <taxon>Diversisporales</taxon>
        <taxon>Gigasporaceae</taxon>
        <taxon>Dentiscutata</taxon>
    </lineage>
</organism>
<sequence>RRYCVHQWCDSKYKGSLRFLLTNTKVPRHTKTLVENVRKRLENFPKNVNLILDAIHSISESFKEILENETSHPSLDKVREIAAQYDLHTKLTGAGGGGCAVTFIRNDVSKEQIENVKKDLNASPHCFECYETSIGGHGVGVLDTCISIDLQEFLKSEKNKLTEITGWKYFA</sequence>
<evidence type="ECO:0000313" key="2">
    <source>
        <dbReference type="Proteomes" id="UP000789702"/>
    </source>
</evidence>
<keyword evidence="2" id="KW-1185">Reference proteome</keyword>
<comment type="caution">
    <text evidence="1">The sequence shown here is derived from an EMBL/GenBank/DDBJ whole genome shotgun (WGS) entry which is preliminary data.</text>
</comment>
<dbReference type="Proteomes" id="UP000789702">
    <property type="component" value="Unassembled WGS sequence"/>
</dbReference>
<reference evidence="1" key="1">
    <citation type="submission" date="2021-06" db="EMBL/GenBank/DDBJ databases">
        <authorList>
            <person name="Kallberg Y."/>
            <person name="Tangrot J."/>
            <person name="Rosling A."/>
        </authorList>
    </citation>
    <scope>NUCLEOTIDE SEQUENCE</scope>
    <source>
        <strain evidence="1">IL203A</strain>
    </source>
</reference>
<protein>
    <submittedName>
        <fullName evidence="1">11213_t:CDS:1</fullName>
    </submittedName>
</protein>
<name>A0ACA9KD68_9GLOM</name>
<feature type="non-terminal residue" evidence="1">
    <location>
        <position position="1"/>
    </location>
</feature>
<gene>
    <name evidence="1" type="ORF">DHETER_LOCUS1524</name>
</gene>
<dbReference type="EMBL" id="CAJVPU010000941">
    <property type="protein sequence ID" value="CAG8466637.1"/>
    <property type="molecule type" value="Genomic_DNA"/>
</dbReference>
<evidence type="ECO:0000313" key="1">
    <source>
        <dbReference type="EMBL" id="CAG8466637.1"/>
    </source>
</evidence>
<accession>A0ACA9KD68</accession>
<proteinExistence type="predicted"/>